<evidence type="ECO:0000256" key="1">
    <source>
        <dbReference type="SAM" id="MobiDB-lite"/>
    </source>
</evidence>
<name>A0A2T7F783_9POAL</name>
<protein>
    <submittedName>
        <fullName evidence="2">Uncharacterized protein</fullName>
    </submittedName>
</protein>
<sequence length="336" mass="35305">MEPPLATVAPLLLRVPPTGRGSDPRMYLPHGQPETPGSGSPPARRGVPSPGHALRSFPLPTVIGSTAPWFPARPSPTRESRIARRGAAAKAAAGREPAAAARVSGPFSYLDLDPGRPSLRLLPNRHMVTEYDWVRPIACGRAASPGASARGRSSARVGSVAGPGRAPAGVAELIYSGARPASRLIRLSTPARNTSTQQRAQRPCLPAPPVSAVPFSARAGGLCSLPAAASLSLVRRPWLPTRARSRRPTAARRRRPRPPTPVRLSSPLQSLISRSVRSLSEILSPVDHARRRGWLREAILPNASGTDRVASISGQGQGFTPSMAAGSSGTGRPRPS</sequence>
<dbReference type="EMBL" id="CM009749">
    <property type="protein sequence ID" value="PUZ75924.1"/>
    <property type="molecule type" value="Genomic_DNA"/>
</dbReference>
<organism evidence="2 3">
    <name type="scientific">Panicum hallii var. hallii</name>
    <dbReference type="NCBI Taxonomy" id="1504633"/>
    <lineage>
        <taxon>Eukaryota</taxon>
        <taxon>Viridiplantae</taxon>
        <taxon>Streptophyta</taxon>
        <taxon>Embryophyta</taxon>
        <taxon>Tracheophyta</taxon>
        <taxon>Spermatophyta</taxon>
        <taxon>Magnoliopsida</taxon>
        <taxon>Liliopsida</taxon>
        <taxon>Poales</taxon>
        <taxon>Poaceae</taxon>
        <taxon>PACMAD clade</taxon>
        <taxon>Panicoideae</taxon>
        <taxon>Panicodae</taxon>
        <taxon>Paniceae</taxon>
        <taxon>Panicinae</taxon>
        <taxon>Panicum</taxon>
        <taxon>Panicum sect. Panicum</taxon>
    </lineage>
</organism>
<feature type="region of interest" description="Disordered" evidence="1">
    <location>
        <begin position="1"/>
        <end position="96"/>
    </location>
</feature>
<dbReference type="Gramene" id="PUZ75924">
    <property type="protein sequence ID" value="PUZ75924"/>
    <property type="gene ID" value="GQ55_1G249500"/>
</dbReference>
<feature type="region of interest" description="Disordered" evidence="1">
    <location>
        <begin position="240"/>
        <end position="267"/>
    </location>
</feature>
<evidence type="ECO:0000313" key="2">
    <source>
        <dbReference type="EMBL" id="PUZ75924.1"/>
    </source>
</evidence>
<proteinExistence type="predicted"/>
<dbReference type="Proteomes" id="UP000244336">
    <property type="component" value="Chromosome 1"/>
</dbReference>
<evidence type="ECO:0000313" key="3">
    <source>
        <dbReference type="Proteomes" id="UP000244336"/>
    </source>
</evidence>
<gene>
    <name evidence="2" type="ORF">GQ55_1G249500</name>
</gene>
<dbReference type="AlphaFoldDB" id="A0A2T7F783"/>
<feature type="region of interest" description="Disordered" evidence="1">
    <location>
        <begin position="306"/>
        <end position="336"/>
    </location>
</feature>
<reference evidence="2 3" key="1">
    <citation type="submission" date="2018-04" db="EMBL/GenBank/DDBJ databases">
        <title>WGS assembly of Panicum hallii var. hallii HAL2.</title>
        <authorList>
            <person name="Lovell J."/>
            <person name="Jenkins J."/>
            <person name="Lowry D."/>
            <person name="Mamidi S."/>
            <person name="Sreedasyam A."/>
            <person name="Weng X."/>
            <person name="Barry K."/>
            <person name="Bonette J."/>
            <person name="Campitelli B."/>
            <person name="Daum C."/>
            <person name="Gordon S."/>
            <person name="Gould B."/>
            <person name="Lipzen A."/>
            <person name="MacQueen A."/>
            <person name="Palacio-Mejia J."/>
            <person name="Plott C."/>
            <person name="Shakirov E."/>
            <person name="Shu S."/>
            <person name="Yoshinaga Y."/>
            <person name="Zane M."/>
            <person name="Rokhsar D."/>
            <person name="Grimwood J."/>
            <person name="Schmutz J."/>
            <person name="Juenger T."/>
        </authorList>
    </citation>
    <scope>NUCLEOTIDE SEQUENCE [LARGE SCALE GENOMIC DNA]</scope>
    <source>
        <strain evidence="3">cv. HAL2</strain>
    </source>
</reference>
<feature type="compositionally biased region" description="Low complexity" evidence="1">
    <location>
        <begin position="85"/>
        <end position="96"/>
    </location>
</feature>
<feature type="compositionally biased region" description="Basic residues" evidence="1">
    <location>
        <begin position="243"/>
        <end position="257"/>
    </location>
</feature>
<accession>A0A2T7F783</accession>
<keyword evidence="3" id="KW-1185">Reference proteome</keyword>